<dbReference type="InterPro" id="IPR025935">
    <property type="entry name" value="AbiH"/>
</dbReference>
<feature type="region of interest" description="Disordered" evidence="1">
    <location>
        <begin position="26"/>
        <end position="47"/>
    </location>
</feature>
<dbReference type="AlphaFoldDB" id="A0A1I3XTM9"/>
<accession>A0A1I3XTM9</accession>
<reference evidence="3" key="1">
    <citation type="submission" date="2016-10" db="EMBL/GenBank/DDBJ databases">
        <authorList>
            <person name="Varghese N."/>
            <person name="Submissions S."/>
        </authorList>
    </citation>
    <scope>NUCLEOTIDE SEQUENCE [LARGE SCALE GENOMIC DNA]</scope>
    <source>
        <strain evidence="3">DSM 16108</strain>
    </source>
</reference>
<keyword evidence="3" id="KW-1185">Reference proteome</keyword>
<protein>
    <submittedName>
        <fullName evidence="2">Bacteriophage abortive infection AbiH</fullName>
    </submittedName>
</protein>
<dbReference type="RefSeq" id="WP_091897073.1">
    <property type="nucleotide sequence ID" value="NZ_FOSJ01000016.1"/>
</dbReference>
<evidence type="ECO:0000313" key="2">
    <source>
        <dbReference type="EMBL" id="SFK22346.1"/>
    </source>
</evidence>
<feature type="compositionally biased region" description="Basic and acidic residues" evidence="1">
    <location>
        <begin position="26"/>
        <end position="35"/>
    </location>
</feature>
<evidence type="ECO:0000256" key="1">
    <source>
        <dbReference type="SAM" id="MobiDB-lite"/>
    </source>
</evidence>
<sequence>MYIKEIPEFYYDRFFECIGDEGKERHLDNNSEKNSSDGTNLFGEREKKEDQKSNYVIVGNGFDLNLGLKSSYNNFLEETIRQYRLYDNNLLYEFNNLFIKEFDGKELNWSDFETIFENQIIEINKSYMQSNSDYTNNFRVDKINRNLRELEKLFYHYIKKEYENWTENRKNKKSKINRFYKELFSNKDTHILSFNFTNALKDVLKENGITNSNNYQLHGSLKDNNIIFGGGFTGSEGLKNVNLNDSLTNDKLVRMKNDPTLFSNRQRLIQNLKANKNESFNLFIMGHSIIGSDFIFLKPFFEKAHKIYLFYHEKDYSTKLQYFIKQLGREQAEKIYLIPFFNVLQKQEDLVVIDGLENYNLVKDNFTFSIPQDKESSLIFENVQIDSHSFIVYKLRQISINGKIELENLLKVLEQFEQEYTVEFQPNFAIHIQEVKDSKALSKLFANRVFKNSLKYANRIEILNSTFEWKALYNIIDINKLEECIMKNNNIIFDESNSQFDISKLPEMKNLQIENNEFQDDANELNVKSIFEITIEHSLANMYRLIVIYNNNLTVNQKIMDIGIESTIIKIQIDSSTANVHFPKVEHLEMYGIDDISLPSITINNKISVLKVNDFADEELKLSMFFQKENNLLSKLQEIEINNMFLNTLEVDIFCDIFNYSPILRYNTDKIYFSKIISESNKNAKELNILDLIVERSEPFRSSSKTNEEKNKAIKNIIIMDEQISEFVDEWGINKEKLNFFLENYQLKKEINMQNGYQELRRKEYFHNSSKSKNMNYLEYSNAFKNELKLLVEKVRDN</sequence>
<dbReference type="Proteomes" id="UP000199589">
    <property type="component" value="Unassembled WGS sequence"/>
</dbReference>
<dbReference type="OrthoDB" id="9810135at2"/>
<evidence type="ECO:0000313" key="3">
    <source>
        <dbReference type="Proteomes" id="UP000199589"/>
    </source>
</evidence>
<dbReference type="EMBL" id="FOSJ01000016">
    <property type="protein sequence ID" value="SFK22346.1"/>
    <property type="molecule type" value="Genomic_DNA"/>
</dbReference>
<gene>
    <name evidence="2" type="ORF">SAMN04488569_101641</name>
</gene>
<name>A0A1I3XTM9_9LACT</name>
<proteinExistence type="predicted"/>
<organism evidence="2 3">
    <name type="scientific">Marinilactibacillus piezotolerans</name>
    <dbReference type="NCBI Taxonomy" id="258723"/>
    <lineage>
        <taxon>Bacteria</taxon>
        <taxon>Bacillati</taxon>
        <taxon>Bacillota</taxon>
        <taxon>Bacilli</taxon>
        <taxon>Lactobacillales</taxon>
        <taxon>Carnobacteriaceae</taxon>
        <taxon>Marinilactibacillus</taxon>
    </lineage>
</organism>
<dbReference type="Pfam" id="PF14253">
    <property type="entry name" value="AbiH"/>
    <property type="match status" value="1"/>
</dbReference>